<dbReference type="Pfam" id="PF03795">
    <property type="entry name" value="YCII"/>
    <property type="match status" value="1"/>
</dbReference>
<evidence type="ECO:0000256" key="1">
    <source>
        <dbReference type="ARBA" id="ARBA00007689"/>
    </source>
</evidence>
<sequence>MAGLWGVRLALRRTMSARVWRRTAVSMAVSPAVDSAFAPRDLGFTPIRSNPARAARRPGEAHSLRNEPEIKMKFLCLGYYNRRAVEALGPDQLAAVMKQCEPHMAVIAGSAAVRMHVGLAAERTKQILRTGNAVKVMDGPFSEAKEVVGAVLMIEAETIEAAIEVAVLHPTTQVPAGEQLGWRMEVRPVHFLDGVSLPT</sequence>
<dbReference type="InterPro" id="IPR005545">
    <property type="entry name" value="YCII"/>
</dbReference>
<dbReference type="EMBL" id="VOBQ01000001">
    <property type="protein sequence ID" value="TWO73325.1"/>
    <property type="molecule type" value="Genomic_DNA"/>
</dbReference>
<feature type="domain" description="YCII-related" evidence="2">
    <location>
        <begin position="72"/>
        <end position="173"/>
    </location>
</feature>
<gene>
    <name evidence="3" type="ORF">FN976_00310</name>
</gene>
<dbReference type="RefSeq" id="WP_145889800.1">
    <property type="nucleotide sequence ID" value="NZ_VOBQ01000001.1"/>
</dbReference>
<dbReference type="AlphaFoldDB" id="A0A562ZYD0"/>
<dbReference type="OrthoDB" id="9807535at2"/>
<dbReference type="SUPFAM" id="SSF54909">
    <property type="entry name" value="Dimeric alpha+beta barrel"/>
    <property type="match status" value="1"/>
</dbReference>
<evidence type="ECO:0000313" key="4">
    <source>
        <dbReference type="Proteomes" id="UP000318199"/>
    </source>
</evidence>
<keyword evidence="4" id="KW-1185">Reference proteome</keyword>
<dbReference type="Proteomes" id="UP000318199">
    <property type="component" value="Unassembled WGS sequence"/>
</dbReference>
<protein>
    <recommendedName>
        <fullName evidence="2">YCII-related domain-containing protein</fullName>
    </recommendedName>
</protein>
<comment type="similarity">
    <text evidence="1">Belongs to the YciI family.</text>
</comment>
<organism evidence="3 4">
    <name type="scientific">Caenimonas sedimenti</name>
    <dbReference type="NCBI Taxonomy" id="2596921"/>
    <lineage>
        <taxon>Bacteria</taxon>
        <taxon>Pseudomonadati</taxon>
        <taxon>Pseudomonadota</taxon>
        <taxon>Betaproteobacteria</taxon>
        <taxon>Burkholderiales</taxon>
        <taxon>Comamonadaceae</taxon>
        <taxon>Caenimonas</taxon>
    </lineage>
</organism>
<proteinExistence type="inferred from homology"/>
<accession>A0A562ZYD0</accession>
<name>A0A562ZYD0_9BURK</name>
<dbReference type="Gene3D" id="3.30.70.1060">
    <property type="entry name" value="Dimeric alpha+beta barrel"/>
    <property type="match status" value="1"/>
</dbReference>
<comment type="caution">
    <text evidence="3">The sequence shown here is derived from an EMBL/GenBank/DDBJ whole genome shotgun (WGS) entry which is preliminary data.</text>
</comment>
<reference evidence="3 4" key="1">
    <citation type="submission" date="2019-07" db="EMBL/GenBank/DDBJ databases">
        <title>Caenimonas sedimenti sp. nov., isolated from activated sludge.</title>
        <authorList>
            <person name="Xu J."/>
        </authorList>
    </citation>
    <scope>NUCLEOTIDE SEQUENCE [LARGE SCALE GENOMIC DNA]</scope>
    <source>
        <strain evidence="3 4">HX-9-20</strain>
    </source>
</reference>
<evidence type="ECO:0000313" key="3">
    <source>
        <dbReference type="EMBL" id="TWO73325.1"/>
    </source>
</evidence>
<evidence type="ECO:0000259" key="2">
    <source>
        <dbReference type="Pfam" id="PF03795"/>
    </source>
</evidence>
<dbReference type="InterPro" id="IPR011008">
    <property type="entry name" value="Dimeric_a/b-barrel"/>
</dbReference>